<accession>A0A9W6ST08</accession>
<gene>
    <name evidence="1" type="ORF">Afil01_65990</name>
</gene>
<evidence type="ECO:0000313" key="2">
    <source>
        <dbReference type="Proteomes" id="UP001165079"/>
    </source>
</evidence>
<name>A0A9W6ST08_9ACTN</name>
<dbReference type="Proteomes" id="UP001165079">
    <property type="component" value="Unassembled WGS sequence"/>
</dbReference>
<dbReference type="RefSeq" id="WP_285667346.1">
    <property type="nucleotide sequence ID" value="NZ_BSTX01000007.1"/>
</dbReference>
<sequence>MPGPASDSTIDVNTEALEEFMQVFEQLLALQKSGQGSVHSTTGKALGTFDAATQTAAKHDEMRREHLVRLKRLLAALQATEKSTAQTIVNYDDSDAVAKSNMNAFFAALAETGSVGDAPGMIEGSGPKEA</sequence>
<comment type="caution">
    <text evidence="1">The sequence shown here is derived from an EMBL/GenBank/DDBJ whole genome shotgun (WGS) entry which is preliminary data.</text>
</comment>
<protein>
    <submittedName>
        <fullName evidence="1">Uncharacterized protein</fullName>
    </submittedName>
</protein>
<reference evidence="1" key="1">
    <citation type="submission" date="2023-03" db="EMBL/GenBank/DDBJ databases">
        <title>Actinorhabdospora filicis NBRC 111898.</title>
        <authorList>
            <person name="Ichikawa N."/>
            <person name="Sato H."/>
            <person name="Tonouchi N."/>
        </authorList>
    </citation>
    <scope>NUCLEOTIDE SEQUENCE</scope>
    <source>
        <strain evidence="1">NBRC 111898</strain>
    </source>
</reference>
<organism evidence="1 2">
    <name type="scientific">Actinorhabdospora filicis</name>
    <dbReference type="NCBI Taxonomy" id="1785913"/>
    <lineage>
        <taxon>Bacteria</taxon>
        <taxon>Bacillati</taxon>
        <taxon>Actinomycetota</taxon>
        <taxon>Actinomycetes</taxon>
        <taxon>Micromonosporales</taxon>
        <taxon>Micromonosporaceae</taxon>
        <taxon>Actinorhabdospora</taxon>
    </lineage>
</organism>
<dbReference type="EMBL" id="BSTX01000007">
    <property type="protein sequence ID" value="GLZ81792.1"/>
    <property type="molecule type" value="Genomic_DNA"/>
</dbReference>
<proteinExistence type="predicted"/>
<evidence type="ECO:0000313" key="1">
    <source>
        <dbReference type="EMBL" id="GLZ81792.1"/>
    </source>
</evidence>
<dbReference type="AlphaFoldDB" id="A0A9W6ST08"/>
<keyword evidence="2" id="KW-1185">Reference proteome</keyword>